<name>A0AAI9N576_9BURK</name>
<dbReference type="RefSeq" id="WP_006461836.1">
    <property type="nucleotide sequence ID" value="NZ_AEEC02000003.1"/>
</dbReference>
<dbReference type="Gene3D" id="3.40.50.720">
    <property type="entry name" value="NAD(P)-binding Rossmann-like Domain"/>
    <property type="match status" value="1"/>
</dbReference>
<dbReference type="InterPro" id="IPR015814">
    <property type="entry name" value="Pgluconate_DH_NAD-bd_C"/>
</dbReference>
<proteinExistence type="predicted"/>
<protein>
    <submittedName>
        <fullName evidence="3">3-hydroxyacid dehydrogenase</fullName>
    </submittedName>
</protein>
<dbReference type="InterPro" id="IPR008927">
    <property type="entry name" value="6-PGluconate_DH-like_C_sf"/>
</dbReference>
<evidence type="ECO:0000259" key="1">
    <source>
        <dbReference type="Pfam" id="PF03446"/>
    </source>
</evidence>
<dbReference type="SUPFAM" id="SSF48179">
    <property type="entry name" value="6-phosphogluconate dehydrogenase C-terminal domain-like"/>
    <property type="match status" value="1"/>
</dbReference>
<dbReference type="InterPro" id="IPR036291">
    <property type="entry name" value="NAD(P)-bd_dom_sf"/>
</dbReference>
<dbReference type="AlphaFoldDB" id="A0AAI9N576"/>
<dbReference type="PANTHER" id="PTHR43060:SF15">
    <property type="entry name" value="3-HYDROXYISOBUTYRATE DEHYDROGENASE-LIKE 1, MITOCHONDRIAL-RELATED"/>
    <property type="match status" value="1"/>
</dbReference>
<evidence type="ECO:0000313" key="4">
    <source>
        <dbReference type="Proteomes" id="UP000006772"/>
    </source>
</evidence>
<feature type="domain" description="Phosphogluconate dehydrogenase NAD-binding putative C-terminal" evidence="2">
    <location>
        <begin position="188"/>
        <end position="256"/>
    </location>
</feature>
<evidence type="ECO:0000259" key="2">
    <source>
        <dbReference type="Pfam" id="PF09130"/>
    </source>
</evidence>
<dbReference type="Pfam" id="PF03446">
    <property type="entry name" value="NAD_binding_2"/>
    <property type="match status" value="1"/>
</dbReference>
<evidence type="ECO:0000313" key="3">
    <source>
        <dbReference type="EMBL" id="EOA06276.1"/>
    </source>
</evidence>
<reference evidence="3 4" key="1">
    <citation type="journal article" date="2013" name="Front. Microbiol.">
        <title>The genome of the endophytic bacterium H. frisingense GSF30(T) identifies diverse strategies in the Herbaspirillum genus to interact with plants.</title>
        <authorList>
            <person name="Straub D."/>
            <person name="Rothballer M."/>
            <person name="Hartmann A."/>
            <person name="Ludewig U."/>
        </authorList>
    </citation>
    <scope>NUCLEOTIDE SEQUENCE [LARGE SCALE GENOMIC DNA]</scope>
    <source>
        <strain evidence="3 4">GSF30</strain>
    </source>
</reference>
<comment type="caution">
    <text evidence="3">The sequence shown here is derived from an EMBL/GenBank/DDBJ whole genome shotgun (WGS) entry which is preliminary data.</text>
</comment>
<dbReference type="PANTHER" id="PTHR43060">
    <property type="entry name" value="3-HYDROXYISOBUTYRATE DEHYDROGENASE-LIKE 1, MITOCHONDRIAL-RELATED"/>
    <property type="match status" value="1"/>
</dbReference>
<dbReference type="InterPro" id="IPR013328">
    <property type="entry name" value="6PGD_dom2"/>
</dbReference>
<dbReference type="InterPro" id="IPR006115">
    <property type="entry name" value="6PGDH_NADP-bd"/>
</dbReference>
<dbReference type="GO" id="GO:0050661">
    <property type="term" value="F:NADP binding"/>
    <property type="evidence" value="ECO:0007669"/>
    <property type="project" value="InterPro"/>
</dbReference>
<accession>A0AAI9N576</accession>
<gene>
    <name evidence="3" type="ORF">HFRIS_003443</name>
</gene>
<organism evidence="3 4">
    <name type="scientific">Herbaspirillum frisingense GSF30</name>
    <dbReference type="NCBI Taxonomy" id="864073"/>
    <lineage>
        <taxon>Bacteria</taxon>
        <taxon>Pseudomonadati</taxon>
        <taxon>Pseudomonadota</taxon>
        <taxon>Betaproteobacteria</taxon>
        <taxon>Burkholderiales</taxon>
        <taxon>Oxalobacteraceae</taxon>
        <taxon>Herbaspirillum</taxon>
    </lineage>
</organism>
<dbReference type="EMBL" id="AEEC02000003">
    <property type="protein sequence ID" value="EOA06276.1"/>
    <property type="molecule type" value="Genomic_DNA"/>
</dbReference>
<feature type="domain" description="6-phosphogluconate dehydrogenase NADP-binding" evidence="1">
    <location>
        <begin position="2"/>
        <end position="138"/>
    </location>
</feature>
<dbReference type="Proteomes" id="UP000006772">
    <property type="component" value="Unassembled WGS sequence"/>
</dbReference>
<dbReference type="Gene3D" id="1.10.1040.10">
    <property type="entry name" value="N-(1-d-carboxylethyl)-l-norvaline Dehydrogenase, domain 2"/>
    <property type="match status" value="1"/>
</dbReference>
<dbReference type="Pfam" id="PF09130">
    <property type="entry name" value="DUF1932"/>
    <property type="match status" value="1"/>
</dbReference>
<sequence>MRIAIVGMGEVGRCYAKALYAAGHELILCEAFPSPAARELASQWSLELHQQPGVCFENVQWVFSCVTGAQALAVVEQVAAFLDAGTGFADLTTASPETKKQAFATALAAGFEYVDVAIMGAISLNWEKTPLLVAGRKAADFREVLLTANGRVQVIEGASPGAAISLKILRSIFTKGMEALAVELLMSAEKQGVREELYHQLKDIDETPLRSFIDMLVRTHVIHAKRRAHEVHDARRELDGQGLPSLVLPGVEERFNATSALLERRPLDVDNPDVGQALTWLLAAGDAT</sequence>
<dbReference type="SUPFAM" id="SSF51735">
    <property type="entry name" value="NAD(P)-binding Rossmann-fold domains"/>
    <property type="match status" value="1"/>
</dbReference>